<reference evidence="26" key="3">
    <citation type="submission" date="2025-09" db="UniProtKB">
        <authorList>
            <consortium name="Ensembl"/>
        </authorList>
    </citation>
    <scope>IDENTIFICATION</scope>
</reference>
<dbReference type="Gene3D" id="1.20.920.30">
    <property type="match status" value="1"/>
</dbReference>
<dbReference type="FunFam" id="3.40.50.300:FF:000682">
    <property type="entry name" value="Dynein axonemal heavy chain 17"/>
    <property type="match status" value="1"/>
</dbReference>
<keyword evidence="5" id="KW-0677">Repeat</keyword>
<evidence type="ECO:0000256" key="10">
    <source>
        <dbReference type="ARBA" id="ARBA00023069"/>
    </source>
</evidence>
<feature type="domain" description="Dynein heavy chain 3 AAA+ lid" evidence="23">
    <location>
        <begin position="2577"/>
        <end position="2662"/>
    </location>
</feature>
<dbReference type="InterPro" id="IPR041228">
    <property type="entry name" value="Dynein_C"/>
</dbReference>
<dbReference type="InterPro" id="IPR026983">
    <property type="entry name" value="DHC"/>
</dbReference>
<keyword evidence="6" id="KW-0547">Nucleotide-binding</keyword>
<dbReference type="InterPro" id="IPR027417">
    <property type="entry name" value="P-loop_NTPase"/>
</dbReference>
<keyword evidence="11" id="KW-0505">Motor protein</keyword>
<gene>
    <name evidence="26" type="primary">dnah9</name>
</gene>
<evidence type="ECO:0000259" key="19">
    <source>
        <dbReference type="Pfam" id="PF12777"/>
    </source>
</evidence>
<dbReference type="Pfam" id="PF18198">
    <property type="entry name" value="AAA_lid_11"/>
    <property type="match status" value="1"/>
</dbReference>
<evidence type="ECO:0000256" key="6">
    <source>
        <dbReference type="ARBA" id="ARBA00022741"/>
    </source>
</evidence>
<dbReference type="Pfam" id="PF08385">
    <property type="entry name" value="DHC_N1"/>
    <property type="match status" value="2"/>
</dbReference>
<keyword evidence="12" id="KW-0206">Cytoskeleton</keyword>
<dbReference type="InterPro" id="IPR004273">
    <property type="entry name" value="Dynein_heavy_D6_P-loop"/>
</dbReference>
<dbReference type="InterPro" id="IPR035706">
    <property type="entry name" value="AAA_9"/>
</dbReference>
<dbReference type="FunFam" id="3.40.50.300:FF:000219">
    <property type="entry name" value="Dynein axonemal heavy chain 17"/>
    <property type="match status" value="1"/>
</dbReference>
<feature type="domain" description="Dynein heavy chain tail" evidence="16">
    <location>
        <begin position="180"/>
        <end position="586"/>
    </location>
</feature>
<dbReference type="Pfam" id="PF12777">
    <property type="entry name" value="MT"/>
    <property type="match status" value="1"/>
</dbReference>
<dbReference type="FunFam" id="1.20.920.20:FF:000003">
    <property type="entry name" value="Dynein axonemal heavy chain 17"/>
    <property type="match status" value="1"/>
</dbReference>
<dbReference type="Gene3D" id="1.20.920.20">
    <property type="match status" value="1"/>
</dbReference>
<dbReference type="FunFam" id="3.20.180.20:FF:000001">
    <property type="entry name" value="Dynein axonemal heavy chain 5"/>
    <property type="match status" value="1"/>
</dbReference>
<dbReference type="FunFam" id="3.40.50.300:FF:000049">
    <property type="entry name" value="Dynein, axonemal, heavy chain 5"/>
    <property type="match status" value="1"/>
</dbReference>
<dbReference type="FunFam" id="1.10.8.720:FF:000002">
    <property type="entry name" value="Dynein heavy chain 9, axonemal"/>
    <property type="match status" value="1"/>
</dbReference>
<evidence type="ECO:0000256" key="7">
    <source>
        <dbReference type="ARBA" id="ARBA00022840"/>
    </source>
</evidence>
<dbReference type="Ensembl" id="ENSSAUT00010030778.1">
    <property type="protein sequence ID" value="ENSSAUP00010029182.1"/>
    <property type="gene ID" value="ENSSAUG00010012102.1"/>
</dbReference>
<evidence type="ECO:0000256" key="8">
    <source>
        <dbReference type="ARBA" id="ARBA00023017"/>
    </source>
</evidence>
<dbReference type="Pfam" id="PF18199">
    <property type="entry name" value="Dynein_C"/>
    <property type="match status" value="1"/>
</dbReference>
<feature type="domain" description="Dynein heavy chain ATP-binding dynein motor region" evidence="21">
    <location>
        <begin position="3353"/>
        <end position="3570"/>
    </location>
</feature>
<dbReference type="FunFam" id="1.10.8.710:FF:000002">
    <property type="entry name" value="dynein heavy chain 17, axonemal"/>
    <property type="match status" value="1"/>
</dbReference>
<evidence type="ECO:0000256" key="2">
    <source>
        <dbReference type="ARBA" id="ARBA00008887"/>
    </source>
</evidence>
<dbReference type="SUPFAM" id="SSF52540">
    <property type="entry name" value="P-loop containing nucleoside triphosphate hydrolases"/>
    <property type="match status" value="4"/>
</dbReference>
<dbReference type="InterPro" id="IPR013594">
    <property type="entry name" value="Dynein_heavy_tail"/>
</dbReference>
<dbReference type="Gene3D" id="6.10.140.1060">
    <property type="match status" value="1"/>
</dbReference>
<evidence type="ECO:0000259" key="25">
    <source>
        <dbReference type="Pfam" id="PF18199"/>
    </source>
</evidence>
<reference evidence="26" key="1">
    <citation type="submission" date="2021-04" db="EMBL/GenBank/DDBJ databases">
        <authorList>
            <consortium name="Wellcome Sanger Institute Data Sharing"/>
        </authorList>
    </citation>
    <scope>NUCLEOTIDE SEQUENCE [LARGE SCALE GENOMIC DNA]</scope>
</reference>
<feature type="coiled-coil region" evidence="14">
    <location>
        <begin position="2975"/>
        <end position="3026"/>
    </location>
</feature>
<organism evidence="26 27">
    <name type="scientific">Sparus aurata</name>
    <name type="common">Gilthead sea bream</name>
    <dbReference type="NCBI Taxonomy" id="8175"/>
    <lineage>
        <taxon>Eukaryota</taxon>
        <taxon>Metazoa</taxon>
        <taxon>Chordata</taxon>
        <taxon>Craniata</taxon>
        <taxon>Vertebrata</taxon>
        <taxon>Euteleostomi</taxon>
        <taxon>Actinopterygii</taxon>
        <taxon>Neopterygii</taxon>
        <taxon>Teleostei</taxon>
        <taxon>Neoteleostei</taxon>
        <taxon>Acanthomorphata</taxon>
        <taxon>Eupercaria</taxon>
        <taxon>Spariformes</taxon>
        <taxon>Sparidae</taxon>
        <taxon>Sparus</taxon>
    </lineage>
</organism>
<dbReference type="FunFam" id="3.10.490.20:FF:000002">
    <property type="entry name" value="Dynein axonemal heavy chain 17"/>
    <property type="match status" value="1"/>
</dbReference>
<feature type="domain" description="Dynein heavy chain AAA lid" evidence="24">
    <location>
        <begin position="3945"/>
        <end position="4081"/>
    </location>
</feature>
<dbReference type="Gene3D" id="1.10.8.710">
    <property type="match status" value="1"/>
</dbReference>
<dbReference type="GO" id="GO:0031514">
    <property type="term" value="C:motile cilium"/>
    <property type="evidence" value="ECO:0007669"/>
    <property type="project" value="UniProtKB-ARBA"/>
</dbReference>
<evidence type="ECO:0000259" key="21">
    <source>
        <dbReference type="Pfam" id="PF12781"/>
    </source>
</evidence>
<evidence type="ECO:0000256" key="1">
    <source>
        <dbReference type="ARBA" id="ARBA00004430"/>
    </source>
</evidence>
<protein>
    <submittedName>
        <fullName evidence="26">Dynein axonemal heavy chain 17</fullName>
    </submittedName>
</protein>
<name>A0A671VTV9_SPAAU</name>
<feature type="domain" description="Dynein heavy chain C-terminal" evidence="25">
    <location>
        <begin position="4087"/>
        <end position="4382"/>
    </location>
</feature>
<evidence type="ECO:0000256" key="9">
    <source>
        <dbReference type="ARBA" id="ARBA00023054"/>
    </source>
</evidence>
<feature type="coiled-coil region" evidence="14">
    <location>
        <begin position="3560"/>
        <end position="3590"/>
    </location>
</feature>
<dbReference type="GO" id="GO:0007018">
    <property type="term" value="P:microtubule-based movement"/>
    <property type="evidence" value="ECO:0007669"/>
    <property type="project" value="InterPro"/>
</dbReference>
<dbReference type="PANTHER" id="PTHR45703">
    <property type="entry name" value="DYNEIN HEAVY CHAIN"/>
    <property type="match status" value="1"/>
</dbReference>
<dbReference type="FunFam" id="1.20.58.1120:FF:000002">
    <property type="entry name" value="Dynein heavy chain 9, axonemal"/>
    <property type="match status" value="1"/>
</dbReference>
<dbReference type="Pfam" id="PF08393">
    <property type="entry name" value="DHC_N2"/>
    <property type="match status" value="1"/>
</dbReference>
<dbReference type="Gene3D" id="1.10.472.130">
    <property type="match status" value="1"/>
</dbReference>
<dbReference type="Gene3D" id="1.20.140.100">
    <property type="entry name" value="Dynein heavy chain, N-terminal domain 2"/>
    <property type="match status" value="1"/>
</dbReference>
<evidence type="ECO:0000256" key="13">
    <source>
        <dbReference type="ARBA" id="ARBA00023273"/>
    </source>
</evidence>
<feature type="domain" description="Dynein heavy chain region D6 P-loop" evidence="15">
    <location>
        <begin position="3793"/>
        <end position="3913"/>
    </location>
</feature>
<dbReference type="InterPro" id="IPR024317">
    <property type="entry name" value="Dynein_heavy_chain_D4_dom"/>
</dbReference>
<sequence>VTMEDRRLDFIADYVLRTLKVKQDKWQKCVSSEDNRQVLQEFLDRAERRTLVVSVTAAGLLQPAAAFTAAGRHKAVYFVKRTGAALSPQSMKEGLVYGDLSYAPLEQFSALVEEVVAPLLSNSRNHTEWPQVVSKDVRRHVHSLKTNVFVVSGQVQGKTLLPLPAGSERVERKTVDGSIIHSLESAVIEWSHQIRAVLKKDSSEALLEGKSPTPHTELLFWNNRSDLECIHSQLKSSKVDKMAMLLEAAESSYFPAFTNMQQDVLAALEEAKDICTYLRPLERLFEDMESAEFPDVRGHIGPLMHTVCLVWANSRYYNTPARLIVLLQETCNLLIQQVNCTVFSLSIPEEVMRGEVSESLLKVQTSEEILELFRRTYEERRANLSQYQRNGSLVRPWDFSPALVFSGLDNFTNRVKTIKVSMETLATIFLKRCTIIKKWLQSDVKGNMLCWLCVCSHGSVVLRLTELSALQEYKEDVREFKLKVDDTDRRLGAVFCQAFEDASGLEHAFKVLDMFGSLLQRPLVAADAQDRNPLLVSMMDRELDCCKLLFNKHIQTAEELGWTPVHKNMPAVAGGLRWAQELQQRMVLFVLCCFRFSRSLYETWTETVGESSQYNLSLPLISRDPATQLISVNFNPQLASVLREVKYLEARQTEAIPETAVQIYTTRGQLWQYVTNLELTVGRYNKVVLDVEQPLVQGQLRDIDAQLKKAEESLNWNSQDIWQYIQEVRDSVCDLESRLQRTKDNLEEIQSCMRSWTSPMFDRKDGKKDALLILEDRAERLERFYSLIRSSGEKIHFLLKSNLELFKGQQSSEEWEAYVEHIDDMIIDGFFNSMECSLKFFLDNTASVAPLFEAQLDLKVPDMVFTPPLEFGTGDSFYELVESLINDVFRVSSLVPRLAQHSPFPHYQNDMEDMADLADMRNLLMERVQGVMATCCEFRNSLERYSYLYVDDRKEFMRQFLLYGHVLSSQETEGYSEDSVSESPPTLDNFREQVDGYERIYEEVQGLEPVHVFHGWMRVDGRSMKSALLNIIKKWSFMFKQHLIDHVTNSLSDLEKFISVADAGLSQRVEEGDYGGLVGVMGHLQAMKERQNTTDAMFEPLQQTIALLKVYEQELPDVVYKQLEELPEKWNNVRKQAVLVKQQVAPLQAIEVAGLRRKCASFDVEQHTFREHFRNNGPFSESPYQMLDAFQRQIREREAVMASLVESARLFEVTVSEYKQLRQCRREVGLLKELWDMITMVESSMAAWRTTPWREINVEDMELECKRFSKEIRGLDKEVRAWEAFTGLDNRVKNLLISLRAVAELQNPAIRPRHWHQLMAATGVRFKMDQDTTLADLLQLNLHCFEEEVRGIVDKAVKEMGMEKVLSELNSTWTGMRFQYEPHHRTRVPLLRTDEELIETLEDNQVQLQNLMSSKYIAHFLDEVSSWQSKLSVADSVISIWFEVQRAWTHLESIFIGSEDIRSQLPEDSRRFEGIDADFKELANAVHETPNVVEATNKPGLFGKLEDIQSRLSLCEKALTEYLDTKRLAFPRFYFISSADLLDILSNGTNPHQVQKHLSKLFDNMAKMRFEADGEENPSKTGLGMYSKEEEYVPFNQLCDCTGQVEVWLNRVLDTMRSTVRHEMTEAVTTYEDKPREQWLFDYPAQVALTCTQIWWTSDVGMAFARLEEGYDNAMKEYYKKQVSQLNTLISMLIGQLTPGDRQKVMTICTIDVHARDVVAKMIVENSQAFVWLSQLRHRWDEKEKHCFANICDAQFLYSYEYLGNTPRLVITPLTDRCYITLTQSLHLTMSGAPAGPAGTGKTETTKDLGRALGIMVYVFNCSEQMDYKSCGNIYKGLAQTGAWGCFDEFNRISVEVLSVVAVQVKSIQDAIRDKKQRFNFMGEEVNLCPSVGIFITMNPGYAGRTELPENLKALFRPCAMVVPDFELICEIMLVAEGFINARVLARKFITLYTLCKELLSKQDHYDWGLRAIKSVLVVAGSLKRGDPGREEDQVLMRALRDFNIPKIVTDDMPVFMGLIGDLFPALDVPRKRDLDFEKHVKESILDLKLQAEDNFVLKVVQLEELLAVRHSVFVIGNAGTGKSQVMRSLQRTYQNMKRRPVWADLNPKAVTNDELFGIINPATREWKDGLFSNIMRELANVTHSGPKWIVLDGDIDPMWIESLNTVMDDNKVLTLASNERIPLNPTMRLVFEISHLRTATPATVSRAGILYINPADLGWNPPVSSWIDRREVQSEKANLTILFDKYLPSCLDTLRSRFKKIIPIPEQSMVQMLCFLLECLLTPENTPPDCAKELYELYFVFAAVWAFGGAMFQDQLVDYRVEFSKWWVAEFKTIKFPSQGTVFDYYIDPESKKFEPWSKMVPKFEMDTDTPLQACLVHTTETIRVRYFMDRLLEHRRPVMLVGNAGTGKSVLVGDKLGSLDAEKYMIKNVPFNYYTTSAMLQAVLEKPLEKKAGRNYGPPGSRRLIYFIDDMNMPEVDAYGTVQPHTLIRQHMDYNHWYDRNKLLLKEIHSVQYVSCMNPTAGSFTINPRLQRHFSVFALSFPGAEALSTIYTSILVQHVRGEGFSRALQKSCPTLVQLALALHQRISSTFLPTAVKFHYIFNLRDLSNIFQGILFCTDECLKAPTDLLKIYLHESNRVYRDKLVEEQDFQVFDKLQADETLEQTRQMNLYCHFARGLGEARYMAAESWSSLNKTLLEVLDSYNEVNATLNLVLFEDAMAHICRINRILESPRGNALLVGVGGSGKQSLTRLAAFISNLEVFQITLRKGYSITDLKTDLASLYIKAGVKNIGTVFLMTDAQVADEKFLVLVNDLLASGEIPDLFPDDELENIIGSVRPEVRGSGLMDTRENCWKFFIDRVRRQLKVALCFSPVGNKLRVRSRKFPAVVNCTAIDWFHEWPQEALESVSFRFLQEVENIEPQVKDSVSKFMAYVHMSVNQTSKEYLANERRYNYTTPKSFLEQIKLYRSLLGQRSKDLTTKMERLENGLEKLNSTSAQVDDLKAKLAAQEVELKQKNEDADKLIQVVGIETEKVSKEKAVADEEEQKVAAIAVVVSGKQRDCEEDLAKAEPALLAAQDALNTLNKNNLTELKSFGSPVAAVTNVTAAVMVLSAPGGKVPKDRSWKAAKVMMAKVDAFLDSLINFNKENIPEACLKAIQPYLQDPEFQPDLVASKSNAAAGLCSWVLNIVKFYEVYCEVEPKRQALSKANAELAAAQEKLAAIKGKINHLNENLAKLTAKFEKATADKLKCQQEAESTARTISLANRLVGGLASENVRWAEAVENFKKQERTLCGDVLLITAFISYLGYFTKRYRLQLMDNTWRPYLSQLKVPIPVTPDLDPLTMLADDADIAAWQNEGLPADRMSSENATILTSCQRWPLMVDPQLQGIKWIKNKYGEDLRVIRIGQRGYLDAIERALAAGEVVLIENLEELVDPVLGPLLGRETIKKGRYIKIGDKECEYNPSFRLILHTKLASPHYQPELQAQCTLINFTVTRDGLEDQLLAAVVSMERPDLEQLKSDLTKQQNGFKITLKTLEDNLLSRLSSASGNFLGDTELVENLETTKRTAAEIEEKVKEAKVTEAKINEAREHYRPAAARASLLYFIMNDLNKIHPMYQFSLKAFSVVFQKAVLKAEPDEALKQRVSNLIDSITSSLTKMRFILLMNKEINPAELDFLLRYPVQPGVTSPVDFLSNHSWGGIKSLCSIEEFRNLDRDIEGSAKRWKKFVESECPEKEKFPQEWKNKTSLQRLCMMRALRPDRMTYAVRDFVEEKLGSKYVIGRSLDFAVSFEESGPATPMFFILSPGVDPLKDVEKHGKKLGYTFDNKNFHNVSLGQGQEVIAEQALDLAAKNGHWVILQNIHLVARWLGTLEKLLEQHAEGSNENFRVFVSAEPSSTPEGHIIPQGILENSIKITNEPPTGMHANLHKALDNFNQDTLDMCARENEFKSILFALCYFHAVVAERRKFGPQGWNRSYPFNTGDLTISINVLYNYLEANPKVPFDDLRYLFGEIMYGGHITDDWDRRLCRTYLEEYIKPEMMEGELYLAPGFPLPGNMDYNSYHQYIDDTLPAESPYLYGLHPNAEIGFLTQTSEKLFRTVLEMQPRDGGGGEGGGTTRDEKVRAVLEEIMEKLPEEFNMAELLGKAEERTPYQVVALQECERMNLLTQEIRRSLRELSLGLKGELTMTSDMENLQNAIFLDMVPDSWTKRAYPSMSGLALWFTDLLVRIKELENWSADFALPSVVWLAGFFNPQSFLTAIMQTMARRNEWPLDRMSLQCDVTKKNREDFSVPPREGAYVHGLYMEGARWDTQTGMIVDARLKELTPTMPVIFIRAIPVDKQENRNVYQCPVYKTRQRGPTYVWTFNLKTKENPSKWTLAGVALLLQI</sequence>
<reference evidence="26" key="2">
    <citation type="submission" date="2025-08" db="UniProtKB">
        <authorList>
            <consortium name="Ensembl"/>
        </authorList>
    </citation>
    <scope>IDENTIFICATION</scope>
</reference>
<dbReference type="Gene3D" id="3.40.50.300">
    <property type="entry name" value="P-loop containing nucleotide triphosphate hydrolases"/>
    <property type="match status" value="5"/>
</dbReference>
<dbReference type="FunFam" id="1.20.1270.280:FF:000003">
    <property type="entry name" value="Dynein axonemal heavy chain 17"/>
    <property type="match status" value="1"/>
</dbReference>
<evidence type="ECO:0000256" key="14">
    <source>
        <dbReference type="SAM" id="Coils"/>
    </source>
</evidence>
<dbReference type="Gene3D" id="1.20.58.1120">
    <property type="match status" value="1"/>
</dbReference>
<dbReference type="Pfam" id="PF03028">
    <property type="entry name" value="Dynein_heavy"/>
    <property type="match status" value="1"/>
</dbReference>
<evidence type="ECO:0000256" key="4">
    <source>
        <dbReference type="ARBA" id="ARBA00022701"/>
    </source>
</evidence>
<evidence type="ECO:0000259" key="16">
    <source>
        <dbReference type="Pfam" id="PF08385"/>
    </source>
</evidence>
<dbReference type="InterPro" id="IPR024743">
    <property type="entry name" value="Dynein_HC_stalk"/>
</dbReference>
<dbReference type="GO" id="GO:0030286">
    <property type="term" value="C:dynein complex"/>
    <property type="evidence" value="ECO:0007669"/>
    <property type="project" value="UniProtKB-KW"/>
</dbReference>
<evidence type="ECO:0000259" key="22">
    <source>
        <dbReference type="Pfam" id="PF17852"/>
    </source>
</evidence>
<dbReference type="GO" id="GO:0008569">
    <property type="term" value="F:minus-end-directed microtubule motor activity"/>
    <property type="evidence" value="ECO:0007669"/>
    <property type="project" value="InterPro"/>
</dbReference>
<accession>A0A671VTV9</accession>
<feature type="domain" description="Dynein heavy chain AAA 5 extension" evidence="22">
    <location>
        <begin position="2242"/>
        <end position="2359"/>
    </location>
</feature>
<dbReference type="Gene3D" id="1.10.287.2620">
    <property type="match status" value="1"/>
</dbReference>
<keyword evidence="10" id="KW-0969">Cilium</keyword>
<keyword evidence="13" id="KW-0966">Cell projection</keyword>
<dbReference type="GO" id="GO:0045505">
    <property type="term" value="F:dynein intermediate chain binding"/>
    <property type="evidence" value="ECO:0007669"/>
    <property type="project" value="InterPro"/>
</dbReference>
<dbReference type="FunFam" id="1.20.140.100:FF:000007">
    <property type="entry name" value="Dynein axonemal heavy chain 9"/>
    <property type="match status" value="1"/>
</dbReference>
<feature type="domain" description="Dynein heavy chain coiled coil stalk" evidence="19">
    <location>
        <begin position="2983"/>
        <end position="3326"/>
    </location>
</feature>
<keyword evidence="3" id="KW-0963">Cytoplasm</keyword>
<dbReference type="Proteomes" id="UP000472265">
    <property type="component" value="Chromosome 20"/>
</dbReference>
<dbReference type="PANTHER" id="PTHR45703:SF4">
    <property type="entry name" value="DYNEIN AXONEMAL HEAVY CHAIN 17"/>
    <property type="match status" value="1"/>
</dbReference>
<keyword evidence="27" id="KW-1185">Reference proteome</keyword>
<keyword evidence="7" id="KW-0067">ATP-binding</keyword>
<dbReference type="InterPro" id="IPR035699">
    <property type="entry name" value="AAA_6"/>
</dbReference>
<evidence type="ECO:0000259" key="24">
    <source>
        <dbReference type="Pfam" id="PF18198"/>
    </source>
</evidence>
<dbReference type="Gene3D" id="1.10.8.1220">
    <property type="match status" value="1"/>
</dbReference>
<dbReference type="GO" id="GO:0051959">
    <property type="term" value="F:dynein light intermediate chain binding"/>
    <property type="evidence" value="ECO:0007669"/>
    <property type="project" value="InterPro"/>
</dbReference>
<evidence type="ECO:0000256" key="12">
    <source>
        <dbReference type="ARBA" id="ARBA00023212"/>
    </source>
</evidence>
<comment type="subcellular location">
    <subcellularLocation>
        <location evidence="1">Cytoplasm</location>
        <location evidence="1">Cytoskeleton</location>
        <location evidence="1">Cilium axoneme</location>
    </subcellularLocation>
</comment>
<dbReference type="InterPro" id="IPR043157">
    <property type="entry name" value="Dynein_AAA1S"/>
</dbReference>
<dbReference type="FunFam" id="1.20.920.30:FF:000003">
    <property type="entry name" value="Dynein axonemal heavy chain 17"/>
    <property type="match status" value="1"/>
</dbReference>
<dbReference type="Gene3D" id="1.20.1270.280">
    <property type="match status" value="1"/>
</dbReference>
<evidence type="ECO:0000256" key="5">
    <source>
        <dbReference type="ARBA" id="ARBA00022737"/>
    </source>
</evidence>
<evidence type="ECO:0000259" key="18">
    <source>
        <dbReference type="Pfam" id="PF12774"/>
    </source>
</evidence>
<dbReference type="InterPro" id="IPR042222">
    <property type="entry name" value="Dynein_2_N"/>
</dbReference>
<evidence type="ECO:0000256" key="11">
    <source>
        <dbReference type="ARBA" id="ARBA00023175"/>
    </source>
</evidence>
<dbReference type="FunFam" id="1.10.472.130:FF:000001">
    <property type="entry name" value="Dynein, axonemal, heavy chain 9"/>
    <property type="match status" value="1"/>
</dbReference>
<keyword evidence="4" id="KW-0493">Microtubule</keyword>
<dbReference type="Pfam" id="PF12775">
    <property type="entry name" value="AAA_7"/>
    <property type="match status" value="1"/>
</dbReference>
<dbReference type="InterPro" id="IPR043160">
    <property type="entry name" value="Dynein_C_barrel"/>
</dbReference>
<dbReference type="InterPro" id="IPR042228">
    <property type="entry name" value="Dynein_linker_3"/>
</dbReference>
<dbReference type="Pfam" id="PF12780">
    <property type="entry name" value="AAA_8"/>
    <property type="match status" value="1"/>
</dbReference>
<feature type="domain" description="Dynein heavy chain hydrolytic ATP-binding dynein motor region" evidence="18">
    <location>
        <begin position="1758"/>
        <end position="2084"/>
    </location>
</feature>
<dbReference type="InterPro" id="IPR041589">
    <property type="entry name" value="DNAH3_AAA_lid_1"/>
</dbReference>
<keyword evidence="9 14" id="KW-0175">Coiled coil</keyword>
<dbReference type="Gene3D" id="3.10.490.20">
    <property type="match status" value="1"/>
</dbReference>
<dbReference type="FunFam" id="3.40.50.300:FF:002141">
    <property type="entry name" value="Dynein heavy chain"/>
    <property type="match status" value="1"/>
</dbReference>
<feature type="domain" description="Dynein heavy chain linker" evidence="17">
    <location>
        <begin position="1221"/>
        <end position="1627"/>
    </location>
</feature>
<dbReference type="InterPro" id="IPR041466">
    <property type="entry name" value="Dynein_AAA5_ext"/>
</dbReference>
<evidence type="ECO:0000259" key="23">
    <source>
        <dbReference type="Pfam" id="PF17857"/>
    </source>
</evidence>
<dbReference type="Pfam" id="PF12774">
    <property type="entry name" value="AAA_6"/>
    <property type="match status" value="1"/>
</dbReference>
<dbReference type="Gene3D" id="3.20.180.20">
    <property type="entry name" value="Dynein heavy chain, N-terminal domain 2"/>
    <property type="match status" value="1"/>
</dbReference>
<evidence type="ECO:0000256" key="3">
    <source>
        <dbReference type="ARBA" id="ARBA00022490"/>
    </source>
</evidence>
<dbReference type="Pfam" id="PF17857">
    <property type="entry name" value="AAA_lid_1"/>
    <property type="match status" value="1"/>
</dbReference>
<evidence type="ECO:0000259" key="20">
    <source>
        <dbReference type="Pfam" id="PF12780"/>
    </source>
</evidence>
<feature type="domain" description="Dynein heavy chain AAA module D4" evidence="20">
    <location>
        <begin position="2711"/>
        <end position="2970"/>
    </location>
</feature>
<dbReference type="FunFam" id="1.10.287.2620:FF:000004">
    <property type="entry name" value="Dynein axonemal heavy chain 17"/>
    <property type="match status" value="1"/>
</dbReference>
<dbReference type="Gene3D" id="1.10.8.720">
    <property type="entry name" value="Region D6 of dynein motor"/>
    <property type="match status" value="1"/>
</dbReference>
<dbReference type="GO" id="GO:0005524">
    <property type="term" value="F:ATP binding"/>
    <property type="evidence" value="ECO:0007669"/>
    <property type="project" value="UniProtKB-KW"/>
</dbReference>
<evidence type="ECO:0000259" key="17">
    <source>
        <dbReference type="Pfam" id="PF08393"/>
    </source>
</evidence>
<comment type="similarity">
    <text evidence="2">Belongs to the dynein heavy chain family.</text>
</comment>
<dbReference type="GO" id="GO:0005930">
    <property type="term" value="C:axoneme"/>
    <property type="evidence" value="ECO:0007669"/>
    <property type="project" value="UniProtKB-SubCell"/>
</dbReference>
<dbReference type="Pfam" id="PF12781">
    <property type="entry name" value="AAA_9"/>
    <property type="match status" value="1"/>
</dbReference>
<feature type="coiled-coil region" evidence="14">
    <location>
        <begin position="3205"/>
        <end position="3253"/>
    </location>
</feature>
<evidence type="ECO:0000313" key="26">
    <source>
        <dbReference type="Ensembl" id="ENSSAUP00010029182.1"/>
    </source>
</evidence>
<evidence type="ECO:0000313" key="27">
    <source>
        <dbReference type="Proteomes" id="UP000472265"/>
    </source>
</evidence>
<dbReference type="GO" id="GO:0005874">
    <property type="term" value="C:microtubule"/>
    <property type="evidence" value="ECO:0007669"/>
    <property type="project" value="UniProtKB-KW"/>
</dbReference>
<dbReference type="InterPro" id="IPR042219">
    <property type="entry name" value="AAA_lid_11_sf"/>
</dbReference>
<evidence type="ECO:0000259" key="15">
    <source>
        <dbReference type="Pfam" id="PF03028"/>
    </source>
</evidence>
<dbReference type="GeneTree" id="ENSGT00940000154076"/>
<dbReference type="Pfam" id="PF17852">
    <property type="entry name" value="Dynein_AAA_lid"/>
    <property type="match status" value="1"/>
</dbReference>
<dbReference type="InterPro" id="IPR041658">
    <property type="entry name" value="AAA_lid_11"/>
</dbReference>
<dbReference type="FunFam" id="3.40.50.300:FF:000411">
    <property type="entry name" value="dynein heavy chain 17, axonemal"/>
    <property type="match status" value="1"/>
</dbReference>
<feature type="domain" description="Dynein heavy chain tail" evidence="16">
    <location>
        <begin position="596"/>
        <end position="724"/>
    </location>
</feature>
<keyword evidence="8" id="KW-0243">Dynein</keyword>
<proteinExistence type="inferred from homology"/>
<dbReference type="InterPro" id="IPR013602">
    <property type="entry name" value="Dynein_heavy_linker"/>
</dbReference>